<dbReference type="HAMAP" id="MF_00127">
    <property type="entry name" value="His_tRNA_synth"/>
    <property type="match status" value="1"/>
</dbReference>
<dbReference type="SUPFAM" id="SSF52954">
    <property type="entry name" value="Class II aaRS ABD-related"/>
    <property type="match status" value="1"/>
</dbReference>
<dbReference type="AlphaFoldDB" id="A0A7S0P618"/>
<keyword evidence="6" id="KW-0648">Protein biosynthesis</keyword>
<dbReference type="InterPro" id="IPR006195">
    <property type="entry name" value="aa-tRNA-synth_II"/>
</dbReference>
<sequence length="596" mass="65159">MVWEGEGAVAAALEVAGDEDPSKAARGTIRAELAHNVEANLVDVSPTAAEAARQLRVWFDADDVVSEGSSRPAVSEGSETRGGETNLPPARAAAPASATSPAAAIEQAVAVEAREGASKSKAQLKKEAKKAEKAAKKEAHKAGVAPPSESKPAVSLDPPSGTRDFFPDEMRLRSWLFGRFRETARQLAFVEYDAPVLEHEELYKRKGGEEITEQMYNFVDKDGKAVALRPEMTPTLARMILSLGGKQLLPVKWFSIPQCWRFETVQRGRKREHFQWNMDIIGEPSIAAEVELLSAVTTFFKSVGISADDVGIKVNSRKVLSATLKLYGITDDTKFAEVCVIVDKLDKIGAEPVVELLMAKDVGEEAARKIVASLSLRSVAQLEELIGDASSEAVRDMTELFKQAEAYGFADFLVFDASVVRGLAYYTGIVFEGFDRKGELRAICGGGRYDELLTLYDPSLPADVPACGFGFGDCVLMELLHDKGLLPQLEPQIDFVVVAYNAEMKYHALSIVSRLRQALYAVDLLLEPAKKVAKAFSYADRVHGKRVLFVAPDEWSAGKVRMKDLRTQDEALKEVDLPVETLVDELRQMGIMPSGF</sequence>
<evidence type="ECO:0000256" key="5">
    <source>
        <dbReference type="ARBA" id="ARBA00022840"/>
    </source>
</evidence>
<dbReference type="PANTHER" id="PTHR43707">
    <property type="entry name" value="HISTIDYL-TRNA SYNTHETASE"/>
    <property type="match status" value="1"/>
</dbReference>
<dbReference type="GO" id="GO:0005737">
    <property type="term" value="C:cytoplasm"/>
    <property type="evidence" value="ECO:0007669"/>
    <property type="project" value="InterPro"/>
</dbReference>
<evidence type="ECO:0000256" key="8">
    <source>
        <dbReference type="ARBA" id="ARBA00030619"/>
    </source>
</evidence>
<keyword evidence="5" id="KW-0067">ATP-binding</keyword>
<comment type="similarity">
    <text evidence="10">Belongs to the NDK family.</text>
</comment>
<keyword evidence="7" id="KW-0030">Aminoacyl-tRNA synthetase</keyword>
<dbReference type="Gene3D" id="3.30.930.10">
    <property type="entry name" value="Bira Bifunctional Protein, Domain 2"/>
    <property type="match status" value="1"/>
</dbReference>
<evidence type="ECO:0000256" key="11">
    <source>
        <dbReference type="SAM" id="MobiDB-lite"/>
    </source>
</evidence>
<dbReference type="PANTHER" id="PTHR43707:SF1">
    <property type="entry name" value="HISTIDINE--TRNA LIGASE, MITOCHONDRIAL-RELATED"/>
    <property type="match status" value="1"/>
</dbReference>
<evidence type="ECO:0000256" key="9">
    <source>
        <dbReference type="ARBA" id="ARBA00047639"/>
    </source>
</evidence>
<reference evidence="13" key="1">
    <citation type="submission" date="2021-01" db="EMBL/GenBank/DDBJ databases">
        <authorList>
            <person name="Corre E."/>
            <person name="Pelletier E."/>
            <person name="Niang G."/>
            <person name="Scheremetjew M."/>
            <person name="Finn R."/>
            <person name="Kale V."/>
            <person name="Holt S."/>
            <person name="Cochrane G."/>
            <person name="Meng A."/>
            <person name="Brown T."/>
            <person name="Cohen L."/>
        </authorList>
    </citation>
    <scope>NUCLEOTIDE SEQUENCE</scope>
    <source>
        <strain evidence="13">RCC1130</strain>
    </source>
</reference>
<dbReference type="SUPFAM" id="SSF54919">
    <property type="entry name" value="Nucleoside diphosphate kinase, NDK"/>
    <property type="match status" value="1"/>
</dbReference>
<name>A0A7S0P618_9EUKA</name>
<dbReference type="SUPFAM" id="SSF55681">
    <property type="entry name" value="Class II aaRS and biotin synthetases"/>
    <property type="match status" value="1"/>
</dbReference>
<dbReference type="Gene3D" id="3.40.50.800">
    <property type="entry name" value="Anticodon-binding domain"/>
    <property type="match status" value="1"/>
</dbReference>
<dbReference type="InterPro" id="IPR004516">
    <property type="entry name" value="HisRS/HisZ"/>
</dbReference>
<dbReference type="NCBIfam" id="TIGR00442">
    <property type="entry name" value="hisS"/>
    <property type="match status" value="1"/>
</dbReference>
<evidence type="ECO:0000256" key="4">
    <source>
        <dbReference type="ARBA" id="ARBA00022741"/>
    </source>
</evidence>
<dbReference type="Pfam" id="PF00334">
    <property type="entry name" value="NDK"/>
    <property type="match status" value="1"/>
</dbReference>
<dbReference type="CDD" id="cd00773">
    <property type="entry name" value="HisRS-like_core"/>
    <property type="match status" value="1"/>
</dbReference>
<gene>
    <name evidence="13" type="ORF">CLEP1334_LOCUS28204</name>
</gene>
<evidence type="ECO:0000313" key="13">
    <source>
        <dbReference type="EMBL" id="CAD8552913.1"/>
    </source>
</evidence>
<dbReference type="GO" id="GO:0004821">
    <property type="term" value="F:histidine-tRNA ligase activity"/>
    <property type="evidence" value="ECO:0007669"/>
    <property type="project" value="UniProtKB-EC"/>
</dbReference>
<organism evidence="13">
    <name type="scientific">Calcidiscus leptoporus</name>
    <dbReference type="NCBI Taxonomy" id="127549"/>
    <lineage>
        <taxon>Eukaryota</taxon>
        <taxon>Haptista</taxon>
        <taxon>Haptophyta</taxon>
        <taxon>Prymnesiophyceae</taxon>
        <taxon>Coccolithales</taxon>
        <taxon>Calcidiscaceae</taxon>
        <taxon>Calcidiscus</taxon>
    </lineage>
</organism>
<comment type="caution">
    <text evidence="10">Lacks conserved residue(s) required for the propagation of feature annotation.</text>
</comment>
<dbReference type="PROSITE" id="PS50862">
    <property type="entry name" value="AA_TRNA_LIGASE_II"/>
    <property type="match status" value="1"/>
</dbReference>
<dbReference type="EC" id="6.1.1.21" evidence="2"/>
<proteinExistence type="inferred from homology"/>
<dbReference type="InterPro" id="IPR034907">
    <property type="entry name" value="NDK-like_dom"/>
</dbReference>
<comment type="catalytic activity">
    <reaction evidence="9">
        <text>tRNA(His) + L-histidine + ATP = L-histidyl-tRNA(His) + AMP + diphosphate + H(+)</text>
        <dbReference type="Rhea" id="RHEA:17313"/>
        <dbReference type="Rhea" id="RHEA-COMP:9665"/>
        <dbReference type="Rhea" id="RHEA-COMP:9689"/>
        <dbReference type="ChEBI" id="CHEBI:15378"/>
        <dbReference type="ChEBI" id="CHEBI:30616"/>
        <dbReference type="ChEBI" id="CHEBI:33019"/>
        <dbReference type="ChEBI" id="CHEBI:57595"/>
        <dbReference type="ChEBI" id="CHEBI:78442"/>
        <dbReference type="ChEBI" id="CHEBI:78527"/>
        <dbReference type="ChEBI" id="CHEBI:456215"/>
        <dbReference type="EC" id="6.1.1.21"/>
    </reaction>
</comment>
<comment type="similarity">
    <text evidence="1">Belongs to the class-II aminoacyl-tRNA synthetase family.</text>
</comment>
<evidence type="ECO:0000256" key="2">
    <source>
        <dbReference type="ARBA" id="ARBA00012815"/>
    </source>
</evidence>
<dbReference type="InterPro" id="IPR041715">
    <property type="entry name" value="HisRS-like_core"/>
</dbReference>
<dbReference type="GO" id="GO:0005524">
    <property type="term" value="F:ATP binding"/>
    <property type="evidence" value="ECO:0007669"/>
    <property type="project" value="UniProtKB-KW"/>
</dbReference>
<dbReference type="PROSITE" id="PS51374">
    <property type="entry name" value="NDPK_LIKE"/>
    <property type="match status" value="1"/>
</dbReference>
<evidence type="ECO:0000256" key="1">
    <source>
        <dbReference type="ARBA" id="ARBA00008226"/>
    </source>
</evidence>
<evidence type="ECO:0000256" key="3">
    <source>
        <dbReference type="ARBA" id="ARBA00022598"/>
    </source>
</evidence>
<feature type="domain" description="Aminoacyl-transfer RNA synthetases class-II family profile" evidence="12">
    <location>
        <begin position="161"/>
        <end position="491"/>
    </location>
</feature>
<feature type="compositionally biased region" description="Low complexity" evidence="11">
    <location>
        <begin position="88"/>
        <end position="99"/>
    </location>
</feature>
<dbReference type="InterPro" id="IPR015807">
    <property type="entry name" value="His-tRNA-ligase"/>
</dbReference>
<dbReference type="Pfam" id="PF03129">
    <property type="entry name" value="HGTP_anticodon"/>
    <property type="match status" value="1"/>
</dbReference>
<dbReference type="InterPro" id="IPR045864">
    <property type="entry name" value="aa-tRNA-synth_II/BPL/LPL"/>
</dbReference>
<dbReference type="InterPro" id="IPR036621">
    <property type="entry name" value="Anticodon-bd_dom_sf"/>
</dbReference>
<dbReference type="GO" id="GO:0006427">
    <property type="term" value="P:histidyl-tRNA aminoacylation"/>
    <property type="evidence" value="ECO:0007669"/>
    <property type="project" value="InterPro"/>
</dbReference>
<dbReference type="FunFam" id="3.30.930.10:FF:000054">
    <property type="entry name" value="Histidine--tRNA ligase chloroplastic/mitochondrial"/>
    <property type="match status" value="1"/>
</dbReference>
<dbReference type="Pfam" id="PF13393">
    <property type="entry name" value="tRNA-synt_His"/>
    <property type="match status" value="1"/>
</dbReference>
<dbReference type="Gene3D" id="3.30.70.141">
    <property type="entry name" value="Nucleoside diphosphate kinase-like domain"/>
    <property type="match status" value="1"/>
</dbReference>
<accession>A0A7S0P618</accession>
<keyword evidence="4" id="KW-0547">Nucleotide-binding</keyword>
<dbReference type="InterPro" id="IPR004154">
    <property type="entry name" value="Anticodon-bd"/>
</dbReference>
<dbReference type="EMBL" id="HBER01056488">
    <property type="protein sequence ID" value="CAD8552913.1"/>
    <property type="molecule type" value="Transcribed_RNA"/>
</dbReference>
<evidence type="ECO:0000256" key="7">
    <source>
        <dbReference type="ARBA" id="ARBA00023146"/>
    </source>
</evidence>
<dbReference type="InterPro" id="IPR036850">
    <property type="entry name" value="NDK-like_dom_sf"/>
</dbReference>
<evidence type="ECO:0000256" key="10">
    <source>
        <dbReference type="PROSITE-ProRule" id="PRU00706"/>
    </source>
</evidence>
<evidence type="ECO:0000259" key="12">
    <source>
        <dbReference type="PROSITE" id="PS50862"/>
    </source>
</evidence>
<keyword evidence="3" id="KW-0436">Ligase</keyword>
<feature type="region of interest" description="Disordered" evidence="11">
    <location>
        <begin position="115"/>
        <end position="163"/>
    </location>
</feature>
<protein>
    <recommendedName>
        <fullName evidence="2">histidine--tRNA ligase</fullName>
        <ecNumber evidence="2">6.1.1.21</ecNumber>
    </recommendedName>
    <alternativeName>
        <fullName evidence="8">Histidyl-tRNA synthetase</fullName>
    </alternativeName>
</protein>
<feature type="region of interest" description="Disordered" evidence="11">
    <location>
        <begin position="64"/>
        <end position="99"/>
    </location>
</feature>
<evidence type="ECO:0000256" key="6">
    <source>
        <dbReference type="ARBA" id="ARBA00022917"/>
    </source>
</evidence>
<feature type="compositionally biased region" description="Basic and acidic residues" evidence="11">
    <location>
        <begin position="115"/>
        <end position="141"/>
    </location>
</feature>